<dbReference type="NCBIfam" id="TIGR03544">
    <property type="entry name" value="DivI1A_domain"/>
    <property type="match status" value="2"/>
</dbReference>
<name>A0A4Q5N155_9MICO</name>
<evidence type="ECO:0000313" key="2">
    <source>
        <dbReference type="Proteomes" id="UP000293764"/>
    </source>
</evidence>
<dbReference type="InterPro" id="IPR019932">
    <property type="entry name" value="CHP03543"/>
</dbReference>
<gene>
    <name evidence="1" type="ORF">EUA98_06870</name>
</gene>
<keyword evidence="2" id="KW-1185">Reference proteome</keyword>
<dbReference type="OrthoDB" id="3480096at2"/>
<dbReference type="AlphaFoldDB" id="A0A4Q5N155"/>
<reference evidence="1 2" key="1">
    <citation type="submission" date="2019-01" db="EMBL/GenBank/DDBJ databases">
        <title>Novel species of Cellulomonas.</title>
        <authorList>
            <person name="Liu Q."/>
            <person name="Xin Y.-H."/>
        </authorList>
    </citation>
    <scope>NUCLEOTIDE SEQUENCE [LARGE SCALE GENOMIC DNA]</scope>
    <source>
        <strain evidence="1 2">HLT2-17</strain>
    </source>
</reference>
<organism evidence="1 2">
    <name type="scientific">Pengzhenrongella frigida</name>
    <dbReference type="NCBI Taxonomy" id="1259133"/>
    <lineage>
        <taxon>Bacteria</taxon>
        <taxon>Bacillati</taxon>
        <taxon>Actinomycetota</taxon>
        <taxon>Actinomycetes</taxon>
        <taxon>Micrococcales</taxon>
        <taxon>Pengzhenrongella</taxon>
    </lineage>
</organism>
<dbReference type="Proteomes" id="UP000293764">
    <property type="component" value="Unassembled WGS sequence"/>
</dbReference>
<dbReference type="InterPro" id="IPR019933">
    <property type="entry name" value="DivIVA_domain"/>
</dbReference>
<dbReference type="EMBL" id="SDWW01000012">
    <property type="protein sequence ID" value="RYV51790.1"/>
    <property type="molecule type" value="Genomic_DNA"/>
</dbReference>
<dbReference type="Gene3D" id="6.10.250.660">
    <property type="match status" value="1"/>
</dbReference>
<comment type="caution">
    <text evidence="1">The sequence shown here is derived from an EMBL/GenBank/DDBJ whole genome shotgun (WGS) entry which is preliminary data.</text>
</comment>
<evidence type="ECO:0000313" key="1">
    <source>
        <dbReference type="EMBL" id="RYV51790.1"/>
    </source>
</evidence>
<protein>
    <submittedName>
        <fullName evidence="1">DivIVA domain-containing protein</fullName>
    </submittedName>
</protein>
<proteinExistence type="predicted"/>
<accession>A0A4Q5N155</accession>
<dbReference type="NCBIfam" id="TIGR03543">
    <property type="entry name" value="divI1A_rptt_fam"/>
    <property type="match status" value="1"/>
</dbReference>
<sequence length="184" mass="20384">MSKGMFRTVSRLRSGYATDEVDEFFDLARRVYEGQAADPLTGRDVRSMAFDIVRGGYSTGAVDAALDRLEAAFIARSRQEFVATRGQQAWMEQLADGARTLYGRLTRPDGQRFAPAHRGRPGYDPADVDALCKRLVGYFDSGEPLTANDVRSATFRRRTGVKGYAEEPVDAFCDRAVEVLLGVE</sequence>
<dbReference type="RefSeq" id="WP_130101931.1">
    <property type="nucleotide sequence ID" value="NZ_SDWW01000012.1"/>
</dbReference>